<accession>A0A926IYS0</accession>
<sequence length="65" mass="7198">MDDGEKAIKLHQSVIMFAPDGEGNRCEEQAKAIFESAKGWRLKNSLLVSCIFHDLHSILSGRGVI</sequence>
<gene>
    <name evidence="1" type="ORF">H2136_20460</name>
</gene>
<comment type="caution">
    <text evidence="1">The sequence shown here is derived from an EMBL/GenBank/DDBJ whole genome shotgun (WGS) entry which is preliminary data.</text>
</comment>
<proteinExistence type="predicted"/>
<dbReference type="AlphaFoldDB" id="A0A926IYS0"/>
<evidence type="ECO:0000313" key="1">
    <source>
        <dbReference type="EMBL" id="MBC8674318.1"/>
    </source>
</evidence>
<name>A0A926IYS0_AERHY</name>
<protein>
    <submittedName>
        <fullName evidence="1">Uncharacterized protein</fullName>
    </submittedName>
</protein>
<organism evidence="1">
    <name type="scientific">Aeromonas hydrophila</name>
    <dbReference type="NCBI Taxonomy" id="644"/>
    <lineage>
        <taxon>Bacteria</taxon>
        <taxon>Pseudomonadati</taxon>
        <taxon>Pseudomonadota</taxon>
        <taxon>Gammaproteobacteria</taxon>
        <taxon>Aeromonadales</taxon>
        <taxon>Aeromonadaceae</taxon>
        <taxon>Aeromonas</taxon>
    </lineage>
</organism>
<dbReference type="EMBL" id="JACLAN010000014">
    <property type="protein sequence ID" value="MBC8674318.1"/>
    <property type="molecule type" value="Genomic_DNA"/>
</dbReference>
<reference evidence="1" key="1">
    <citation type="submission" date="2020-07" db="EMBL/GenBank/DDBJ databases">
        <title>Carbapenem Resistant Aeromonas hydrophila Carrying blacphA7 Isolated from Two Solid Organ Transplant Patients.</title>
        <authorList>
            <person name="Hilt E."/>
            <person name="Fitzwater S.P."/>
            <person name="Ward K."/>
            <person name="De St Maurice A."/>
            <person name="Chandrasekaran S."/>
            <person name="Garner O.B."/>
            <person name="Yang S."/>
        </authorList>
    </citation>
    <scope>NUCLEOTIDE SEQUENCE</scope>
    <source>
        <strain evidence="1">B-1</strain>
    </source>
</reference>